<evidence type="ECO:0000313" key="3">
    <source>
        <dbReference type="Proteomes" id="UP000005408"/>
    </source>
</evidence>
<dbReference type="PANTHER" id="PTHR26392:SF92">
    <property type="entry name" value="PROTEIN KINASE DOMAIN-CONTAINING PROTEIN"/>
    <property type="match status" value="1"/>
</dbReference>
<reference evidence="2" key="1">
    <citation type="submission" date="2022-08" db="UniProtKB">
        <authorList>
            <consortium name="EnsemblMetazoa"/>
        </authorList>
    </citation>
    <scope>IDENTIFICATION</scope>
    <source>
        <strain evidence="2">05x7-T-G4-1.051#20</strain>
    </source>
</reference>
<proteinExistence type="predicted"/>
<accession>A0A8W8NZX0</accession>
<evidence type="ECO:0000313" key="2">
    <source>
        <dbReference type="EnsemblMetazoa" id="G7838.1:cds"/>
    </source>
</evidence>
<dbReference type="InterPro" id="IPR027417">
    <property type="entry name" value="P-loop_NTPase"/>
</dbReference>
<protein>
    <recommendedName>
        <fullName evidence="1">Dynamin N-terminal domain-containing protein</fullName>
    </recommendedName>
</protein>
<organism evidence="2 3">
    <name type="scientific">Magallana gigas</name>
    <name type="common">Pacific oyster</name>
    <name type="synonym">Crassostrea gigas</name>
    <dbReference type="NCBI Taxonomy" id="29159"/>
    <lineage>
        <taxon>Eukaryota</taxon>
        <taxon>Metazoa</taxon>
        <taxon>Spiralia</taxon>
        <taxon>Lophotrochozoa</taxon>
        <taxon>Mollusca</taxon>
        <taxon>Bivalvia</taxon>
        <taxon>Autobranchia</taxon>
        <taxon>Pteriomorphia</taxon>
        <taxon>Ostreida</taxon>
        <taxon>Ostreoidea</taxon>
        <taxon>Ostreidae</taxon>
        <taxon>Magallana</taxon>
    </lineage>
</organism>
<dbReference type="InterPro" id="IPR045063">
    <property type="entry name" value="Dynamin_N"/>
</dbReference>
<dbReference type="AlphaFoldDB" id="A0A8W8NZX0"/>
<name>A0A8W8NZX0_MAGGI</name>
<sequence length="523" mass="59898">MDTSIIDEEQTSSDYLESHEEPERRLLHNFENVLQLIQVDTFWNNVGETLENKYPRIIESLKDRMKDLQKHDCGIVVAGETSAGKSALINKLIGHETLAEGVLETTAKIYRVKHSTKISAVKYRVGNSEPTEQFFNSVEELQQMLKNLESEDTRDNNIHLVDVLMPFSKIQNGNVTIVDTPGIGDSIELKKMLEEYISKAVAFVIIIDVSRAGGLQRDRVLSVLSTIELSASDMLCFDLEDTLFVRNKWDCVDAGRQTRDKLKMIITDRMRAELPWVRESQIFDTCLRKTTSMLSPADKSEYHSQFKQFEEAIHILIKKKENIRIQTHGRYLSCVVLEASKVLSEALTANQKEIDGNDITLQNFKEIMTKTMEAIKTFHLNAEKMMMAIYGKIISSLYDYINSEEFSTLILQMEPKLETFLKMKIDGIIHKRMERATKMCYLSFIYTVSKMNHISFCTLCIVVVLCFASSPSNRKGYTQEKSPDQQPQSQIGHWLPGYGLLAVAHDCCPPDNRWILDDVNKYT</sequence>
<dbReference type="Pfam" id="PF00350">
    <property type="entry name" value="Dynamin_N"/>
    <property type="match status" value="1"/>
</dbReference>
<dbReference type="SUPFAM" id="SSF52540">
    <property type="entry name" value="P-loop containing nucleoside triphosphate hydrolases"/>
    <property type="match status" value="1"/>
</dbReference>
<dbReference type="PANTHER" id="PTHR26392">
    <property type="entry name" value="MITOGEN-ACTIVATED PROTEIN KINASE KINASE KINASE 7-RELATED"/>
    <property type="match status" value="1"/>
</dbReference>
<dbReference type="EnsemblMetazoa" id="G7838.1">
    <property type="protein sequence ID" value="G7838.1:cds"/>
    <property type="gene ID" value="G7838"/>
</dbReference>
<keyword evidence="3" id="KW-1185">Reference proteome</keyword>
<evidence type="ECO:0000259" key="1">
    <source>
        <dbReference type="Pfam" id="PF00350"/>
    </source>
</evidence>
<dbReference type="Gene3D" id="3.40.50.300">
    <property type="entry name" value="P-loop containing nucleotide triphosphate hydrolases"/>
    <property type="match status" value="1"/>
</dbReference>
<dbReference type="Proteomes" id="UP000005408">
    <property type="component" value="Unassembled WGS sequence"/>
</dbReference>
<feature type="domain" description="Dynamin N-terminal" evidence="1">
    <location>
        <begin position="75"/>
        <end position="210"/>
    </location>
</feature>